<dbReference type="PANTHER" id="PTHR12350">
    <property type="entry name" value="HISTONE-LYSINE N-METHYLTRANSFERASE-RELATED"/>
    <property type="match status" value="1"/>
</dbReference>
<dbReference type="GO" id="GO:0032259">
    <property type="term" value="P:methylation"/>
    <property type="evidence" value="ECO:0007669"/>
    <property type="project" value="UniProtKB-KW"/>
</dbReference>
<dbReference type="EMBL" id="JALLPJ020000472">
    <property type="protein sequence ID" value="KAL3791070.1"/>
    <property type="molecule type" value="Genomic_DNA"/>
</dbReference>
<keyword evidence="7" id="KW-1185">Reference proteome</keyword>
<dbReference type="Proteomes" id="UP001530400">
    <property type="component" value="Unassembled WGS sequence"/>
</dbReference>
<feature type="domain" description="Post-SET" evidence="5">
    <location>
        <begin position="113"/>
        <end position="129"/>
    </location>
</feature>
<dbReference type="AlphaFoldDB" id="A0ABD3PY69"/>
<feature type="domain" description="SET" evidence="4">
    <location>
        <begin position="5"/>
        <end position="105"/>
    </location>
</feature>
<dbReference type="GO" id="GO:0008168">
    <property type="term" value="F:methyltransferase activity"/>
    <property type="evidence" value="ECO:0007669"/>
    <property type="project" value="UniProtKB-KW"/>
</dbReference>
<name>A0ABD3PY69_9STRA</name>
<accession>A0ABD3PY69</accession>
<gene>
    <name evidence="6" type="ORF">ACHAWO_001981</name>
</gene>
<keyword evidence="3" id="KW-0949">S-adenosyl-L-methionine</keyword>
<proteinExistence type="predicted"/>
<dbReference type="PROSITE" id="PS50280">
    <property type="entry name" value="SET"/>
    <property type="match status" value="1"/>
</dbReference>
<comment type="caution">
    <text evidence="6">The sequence shown here is derived from an EMBL/GenBank/DDBJ whole genome shotgun (WGS) entry which is preliminary data.</text>
</comment>
<evidence type="ECO:0000259" key="5">
    <source>
        <dbReference type="PROSITE" id="PS50868"/>
    </source>
</evidence>
<reference evidence="6 7" key="1">
    <citation type="submission" date="2024-10" db="EMBL/GenBank/DDBJ databases">
        <title>Updated reference genomes for cyclostephanoid diatoms.</title>
        <authorList>
            <person name="Roberts W.R."/>
            <person name="Alverson A.J."/>
        </authorList>
    </citation>
    <scope>NUCLEOTIDE SEQUENCE [LARGE SCALE GENOMIC DNA]</scope>
    <source>
        <strain evidence="6 7">AJA010-31</strain>
    </source>
</reference>
<evidence type="ECO:0000313" key="7">
    <source>
        <dbReference type="Proteomes" id="UP001530400"/>
    </source>
</evidence>
<dbReference type="PROSITE" id="PS50868">
    <property type="entry name" value="POST_SET"/>
    <property type="match status" value="1"/>
</dbReference>
<keyword evidence="1" id="KW-0489">Methyltransferase</keyword>
<dbReference type="InterPro" id="IPR001214">
    <property type="entry name" value="SET_dom"/>
</dbReference>
<dbReference type="InterPro" id="IPR053201">
    <property type="entry name" value="Flavunoidine_N-MTase"/>
</dbReference>
<dbReference type="SUPFAM" id="SSF82199">
    <property type="entry name" value="SET domain"/>
    <property type="match status" value="1"/>
</dbReference>
<evidence type="ECO:0000313" key="6">
    <source>
        <dbReference type="EMBL" id="KAL3791070.1"/>
    </source>
</evidence>
<evidence type="ECO:0000256" key="3">
    <source>
        <dbReference type="ARBA" id="ARBA00022691"/>
    </source>
</evidence>
<evidence type="ECO:0000259" key="4">
    <source>
        <dbReference type="PROSITE" id="PS50280"/>
    </source>
</evidence>
<keyword evidence="2" id="KW-0808">Transferase</keyword>
<dbReference type="PANTHER" id="PTHR12350:SF19">
    <property type="entry name" value="SET DOMAIN-CONTAINING PROTEIN"/>
    <property type="match status" value="1"/>
</dbReference>
<evidence type="ECO:0000256" key="1">
    <source>
        <dbReference type="ARBA" id="ARBA00022603"/>
    </source>
</evidence>
<protein>
    <recommendedName>
        <fullName evidence="8">Post-SET domain-containing protein</fullName>
    </recommendedName>
</protein>
<sequence length="160" mass="17886">MRCRGSLEIQKTNGQWGVHSTRTFTKGEIVISSNLKNNSKPTATSCAHSIQIGWSRHILMNLPARYLNHSCSPNVGVLGLNANGSYNFAALKDIGCKEELRFDYETTEFEIGAFTQCSCGSPNCRKTVHGYKYNSSIIRERYDAMNIASYLLNDYVSQSD</sequence>
<dbReference type="Gene3D" id="2.170.270.10">
    <property type="entry name" value="SET domain"/>
    <property type="match status" value="1"/>
</dbReference>
<dbReference type="InterPro" id="IPR046341">
    <property type="entry name" value="SET_dom_sf"/>
</dbReference>
<dbReference type="Pfam" id="PF00856">
    <property type="entry name" value="SET"/>
    <property type="match status" value="1"/>
</dbReference>
<evidence type="ECO:0008006" key="8">
    <source>
        <dbReference type="Google" id="ProtNLM"/>
    </source>
</evidence>
<organism evidence="6 7">
    <name type="scientific">Cyclotella atomus</name>
    <dbReference type="NCBI Taxonomy" id="382360"/>
    <lineage>
        <taxon>Eukaryota</taxon>
        <taxon>Sar</taxon>
        <taxon>Stramenopiles</taxon>
        <taxon>Ochrophyta</taxon>
        <taxon>Bacillariophyta</taxon>
        <taxon>Coscinodiscophyceae</taxon>
        <taxon>Thalassiosirophycidae</taxon>
        <taxon>Stephanodiscales</taxon>
        <taxon>Stephanodiscaceae</taxon>
        <taxon>Cyclotella</taxon>
    </lineage>
</organism>
<dbReference type="InterPro" id="IPR003616">
    <property type="entry name" value="Post-SET_dom"/>
</dbReference>
<evidence type="ECO:0000256" key="2">
    <source>
        <dbReference type="ARBA" id="ARBA00022679"/>
    </source>
</evidence>